<dbReference type="InterPro" id="IPR017452">
    <property type="entry name" value="GPCR_Rhodpsn_7TM"/>
</dbReference>
<dbReference type="Pfam" id="PF10320">
    <property type="entry name" value="7TM_GPCR_Srsx"/>
    <property type="match status" value="1"/>
</dbReference>
<evidence type="ECO:0000313" key="7">
    <source>
        <dbReference type="EMBL" id="TKR72991.1"/>
    </source>
</evidence>
<keyword evidence="2 5" id="KW-0812">Transmembrane</keyword>
<feature type="transmembrane region" description="Helical" evidence="5">
    <location>
        <begin position="176"/>
        <end position="196"/>
    </location>
</feature>
<reference evidence="7 8" key="2">
    <citation type="journal article" date="2019" name="G3 (Bethesda)">
        <title>Hybrid Assembly of the Genome of the Entomopathogenic Nematode Steinernema carpocapsae Identifies the X-Chromosome.</title>
        <authorList>
            <person name="Serra L."/>
            <person name="Macchietto M."/>
            <person name="Macias-Munoz A."/>
            <person name="McGill C.J."/>
            <person name="Rodriguez I.M."/>
            <person name="Rodriguez B."/>
            <person name="Murad R."/>
            <person name="Mortazavi A."/>
        </authorList>
    </citation>
    <scope>NUCLEOTIDE SEQUENCE [LARGE SCALE GENOMIC DNA]</scope>
    <source>
        <strain evidence="7 8">ALL</strain>
    </source>
</reference>
<evidence type="ECO:0000256" key="1">
    <source>
        <dbReference type="ARBA" id="ARBA00004370"/>
    </source>
</evidence>
<feature type="transmembrane region" description="Helical" evidence="5">
    <location>
        <begin position="12"/>
        <end position="38"/>
    </location>
</feature>
<dbReference type="InterPro" id="IPR000276">
    <property type="entry name" value="GPCR_Rhodpsn"/>
</dbReference>
<dbReference type="SUPFAM" id="SSF81321">
    <property type="entry name" value="Family A G protein-coupled receptor-like"/>
    <property type="match status" value="1"/>
</dbReference>
<evidence type="ECO:0000256" key="4">
    <source>
        <dbReference type="ARBA" id="ARBA00023136"/>
    </source>
</evidence>
<organism evidence="7 8">
    <name type="scientific">Steinernema carpocapsae</name>
    <name type="common">Entomopathogenic nematode</name>
    <dbReference type="NCBI Taxonomy" id="34508"/>
    <lineage>
        <taxon>Eukaryota</taxon>
        <taxon>Metazoa</taxon>
        <taxon>Ecdysozoa</taxon>
        <taxon>Nematoda</taxon>
        <taxon>Chromadorea</taxon>
        <taxon>Rhabditida</taxon>
        <taxon>Tylenchina</taxon>
        <taxon>Panagrolaimomorpha</taxon>
        <taxon>Strongyloidoidea</taxon>
        <taxon>Steinernematidae</taxon>
        <taxon>Steinernema</taxon>
    </lineage>
</organism>
<dbReference type="PROSITE" id="PS50262">
    <property type="entry name" value="G_PROTEIN_RECEP_F1_2"/>
    <property type="match status" value="1"/>
</dbReference>
<dbReference type="GO" id="GO:0016020">
    <property type="term" value="C:membrane"/>
    <property type="evidence" value="ECO:0007669"/>
    <property type="project" value="UniProtKB-SubCell"/>
</dbReference>
<dbReference type="EMBL" id="AZBU02000006">
    <property type="protein sequence ID" value="TKR72991.1"/>
    <property type="molecule type" value="Genomic_DNA"/>
</dbReference>
<dbReference type="SMART" id="SM01381">
    <property type="entry name" value="7TM_GPCR_Srsx"/>
    <property type="match status" value="1"/>
</dbReference>
<comment type="caution">
    <text evidence="7">The sequence shown here is derived from an EMBL/GenBank/DDBJ whole genome shotgun (WGS) entry which is preliminary data.</text>
</comment>
<feature type="transmembrane region" description="Helical" evidence="5">
    <location>
        <begin position="88"/>
        <end position="110"/>
    </location>
</feature>
<protein>
    <recommendedName>
        <fullName evidence="6">G-protein coupled receptors family 1 profile domain-containing protein</fullName>
    </recommendedName>
</protein>
<evidence type="ECO:0000259" key="6">
    <source>
        <dbReference type="PROSITE" id="PS50262"/>
    </source>
</evidence>
<evidence type="ECO:0000256" key="2">
    <source>
        <dbReference type="ARBA" id="ARBA00022692"/>
    </source>
</evidence>
<dbReference type="GO" id="GO:0004930">
    <property type="term" value="F:G protein-coupled receptor activity"/>
    <property type="evidence" value="ECO:0007669"/>
    <property type="project" value="InterPro"/>
</dbReference>
<dbReference type="Gene3D" id="1.20.1070.10">
    <property type="entry name" value="Rhodopsin 7-helix transmembrane proteins"/>
    <property type="match status" value="1"/>
</dbReference>
<reference evidence="7 8" key="1">
    <citation type="journal article" date="2015" name="Genome Biol.">
        <title>Comparative genomics of Steinernema reveals deeply conserved gene regulatory networks.</title>
        <authorList>
            <person name="Dillman A.R."/>
            <person name="Macchietto M."/>
            <person name="Porter C.F."/>
            <person name="Rogers A."/>
            <person name="Williams B."/>
            <person name="Antoshechkin I."/>
            <person name="Lee M.M."/>
            <person name="Goodwin Z."/>
            <person name="Lu X."/>
            <person name="Lewis E.E."/>
            <person name="Goodrich-Blair H."/>
            <person name="Stock S.P."/>
            <person name="Adams B.J."/>
            <person name="Sternberg P.W."/>
            <person name="Mortazavi A."/>
        </authorList>
    </citation>
    <scope>NUCLEOTIDE SEQUENCE [LARGE SCALE GENOMIC DNA]</scope>
    <source>
        <strain evidence="7 8">ALL</strain>
    </source>
</reference>
<gene>
    <name evidence="7" type="ORF">L596_020365</name>
</gene>
<feature type="transmembrane region" description="Helical" evidence="5">
    <location>
        <begin position="50"/>
        <end position="68"/>
    </location>
</feature>
<accession>A0A4U5MTB2</accession>
<dbReference type="Proteomes" id="UP000298663">
    <property type="component" value="Unassembled WGS sequence"/>
</dbReference>
<evidence type="ECO:0000313" key="8">
    <source>
        <dbReference type="Proteomes" id="UP000298663"/>
    </source>
</evidence>
<feature type="transmembrane region" description="Helical" evidence="5">
    <location>
        <begin position="249"/>
        <end position="268"/>
    </location>
</feature>
<dbReference type="OrthoDB" id="5820127at2759"/>
<keyword evidence="3 5" id="KW-1133">Transmembrane helix</keyword>
<evidence type="ECO:0000256" key="5">
    <source>
        <dbReference type="SAM" id="Phobius"/>
    </source>
</evidence>
<name>A0A4U5MTB2_STECR</name>
<feature type="transmembrane region" description="Helical" evidence="5">
    <location>
        <begin position="217"/>
        <end position="237"/>
    </location>
</feature>
<proteinExistence type="predicted"/>
<comment type="subcellular location">
    <subcellularLocation>
        <location evidence="1">Membrane</location>
    </subcellularLocation>
</comment>
<evidence type="ECO:0000256" key="3">
    <source>
        <dbReference type="ARBA" id="ARBA00022989"/>
    </source>
</evidence>
<feature type="domain" description="G-protein coupled receptors family 1 profile" evidence="6">
    <location>
        <begin position="33"/>
        <end position="266"/>
    </location>
</feature>
<sequence>MALDIYISEATFFLVSKIVATVIVFISLIAWIGNGLIITVTIKYENLRSACNILIAIQALSDIIIQMSHIPYLYFAYSETLVSYYTCYYINLVFFPCMDFSTVLVFCIALDRLISARFPVPYRNVMTNYFYTYIGSILSLCFTYSVTMKVLLYTTLTEDFTLCLIADSMTGSMAQIWLLCSSAWNLGVIVVYVFVARTVKRSAVEYQKVNQSLQTMILVYIFGWLFTFVGCSVAAVISPNVQVLETLQTIVGIAANVNLAAPFFIYYFRSTLYRNAFHRLMGINLYKTGPMTVSFSGR</sequence>
<feature type="transmembrane region" description="Helical" evidence="5">
    <location>
        <begin position="130"/>
        <end position="156"/>
    </location>
</feature>
<dbReference type="AlphaFoldDB" id="A0A4U5MTB2"/>
<keyword evidence="8" id="KW-1185">Reference proteome</keyword>
<dbReference type="PANTHER" id="PTHR23360">
    <property type="entry name" value="G-PROTEIN COUPLED RECEPTORS FAMILY 1 PROFILE DOMAIN-CONTAINING PROTEIN-RELATED"/>
    <property type="match status" value="1"/>
</dbReference>
<dbReference type="PRINTS" id="PR00237">
    <property type="entry name" value="GPCRRHODOPSN"/>
</dbReference>
<dbReference type="InterPro" id="IPR019424">
    <property type="entry name" value="7TM_GPCR_Srsx"/>
</dbReference>
<keyword evidence="4 5" id="KW-0472">Membrane</keyword>
<dbReference type="InterPro" id="IPR047130">
    <property type="entry name" value="7TM_GPCR_Srsx_nematod"/>
</dbReference>